<protein>
    <recommendedName>
        <fullName evidence="7 8">Small ribosomal subunit protein bS20</fullName>
    </recommendedName>
</protein>
<dbReference type="OrthoDB" id="9807974at2"/>
<dbReference type="Proteomes" id="UP000000483">
    <property type="component" value="Chromosome"/>
</dbReference>
<dbReference type="RefSeq" id="WP_013706694.1">
    <property type="nucleotide sequence ID" value="NC_015388.1"/>
</dbReference>
<evidence type="ECO:0000313" key="10">
    <source>
        <dbReference type="Proteomes" id="UP000000483"/>
    </source>
</evidence>
<keyword evidence="3 8" id="KW-0699">rRNA-binding</keyword>
<evidence type="ECO:0000256" key="7">
    <source>
        <dbReference type="ARBA" id="ARBA00035136"/>
    </source>
</evidence>
<comment type="function">
    <text evidence="1 8">Binds directly to 16S ribosomal RNA.</text>
</comment>
<dbReference type="SUPFAM" id="SSF46992">
    <property type="entry name" value="Ribosomal protein S20"/>
    <property type="match status" value="1"/>
</dbReference>
<dbReference type="KEGG" id="dao:Desac_1744"/>
<evidence type="ECO:0000313" key="9">
    <source>
        <dbReference type="EMBL" id="AEB09584.1"/>
    </source>
</evidence>
<evidence type="ECO:0000256" key="6">
    <source>
        <dbReference type="ARBA" id="ARBA00023274"/>
    </source>
</evidence>
<evidence type="ECO:0000256" key="3">
    <source>
        <dbReference type="ARBA" id="ARBA00022730"/>
    </source>
</evidence>
<dbReference type="EMBL" id="CP002629">
    <property type="protein sequence ID" value="AEB09584.1"/>
    <property type="molecule type" value="Genomic_DNA"/>
</dbReference>
<evidence type="ECO:0000256" key="8">
    <source>
        <dbReference type="HAMAP-Rule" id="MF_00500"/>
    </source>
</evidence>
<dbReference type="InterPro" id="IPR002583">
    <property type="entry name" value="Ribosomal_bS20"/>
</dbReference>
<dbReference type="GO" id="GO:0006412">
    <property type="term" value="P:translation"/>
    <property type="evidence" value="ECO:0007669"/>
    <property type="project" value="UniProtKB-UniRule"/>
</dbReference>
<evidence type="ECO:0000256" key="2">
    <source>
        <dbReference type="ARBA" id="ARBA00007634"/>
    </source>
</evidence>
<dbReference type="eggNOG" id="COG0268">
    <property type="taxonomic scope" value="Bacteria"/>
</dbReference>
<keyword evidence="6 8" id="KW-0687">Ribonucleoprotein</keyword>
<dbReference type="Pfam" id="PF01649">
    <property type="entry name" value="Ribosomal_S20p"/>
    <property type="match status" value="1"/>
</dbReference>
<dbReference type="InterPro" id="IPR036510">
    <property type="entry name" value="Ribosomal_bS20_sf"/>
</dbReference>
<sequence length="90" mass="10237">MTKHRSVMKRDRQSKVRRIRNLSRKTRVKNLVKAVRTAVSQNQPEQAQAALQKAAPVIQRVAAQGTMHWKTAARKISRLTRHINALSSDA</sequence>
<gene>
    <name evidence="8" type="primary">rpsT</name>
    <name evidence="9" type="ordered locus">Desac_1744</name>
</gene>
<comment type="similarity">
    <text evidence="2 8">Belongs to the bacterial ribosomal protein bS20 family.</text>
</comment>
<reference evidence="9 10" key="1">
    <citation type="journal article" date="2011" name="Stand. Genomic Sci.">
        <title>Complete genome sequence of the acetate-degrading sulfate reducer Desulfobacca acetoxidans type strain (ASRB2).</title>
        <authorList>
            <person name="Goker M."/>
            <person name="Teshima H."/>
            <person name="Lapidus A."/>
            <person name="Nolan M."/>
            <person name="Lucas S."/>
            <person name="Hammon N."/>
            <person name="Deshpande S."/>
            <person name="Cheng J.F."/>
            <person name="Tapia R."/>
            <person name="Han C."/>
            <person name="Goodwin L."/>
            <person name="Pitluck S."/>
            <person name="Huntemann M."/>
            <person name="Liolios K."/>
            <person name="Ivanova N."/>
            <person name="Pagani I."/>
            <person name="Mavromatis K."/>
            <person name="Ovchinikova G."/>
            <person name="Pati A."/>
            <person name="Chen A."/>
            <person name="Palaniappan K."/>
            <person name="Land M."/>
            <person name="Hauser L."/>
            <person name="Brambilla E.M."/>
            <person name="Rohde M."/>
            <person name="Spring S."/>
            <person name="Detter J.C."/>
            <person name="Woyke T."/>
            <person name="Bristow J."/>
            <person name="Eisen J.A."/>
            <person name="Markowitz V."/>
            <person name="Hugenholtz P."/>
            <person name="Kyrpides N.C."/>
            <person name="Klenk H.P."/>
        </authorList>
    </citation>
    <scope>NUCLEOTIDE SEQUENCE [LARGE SCALE GENOMIC DNA]</scope>
    <source>
        <strain evidence="10">ATCC 700848 / DSM 11109 / ASRB2</strain>
    </source>
</reference>
<dbReference type="NCBIfam" id="TIGR00029">
    <property type="entry name" value="S20"/>
    <property type="match status" value="1"/>
</dbReference>
<dbReference type="GO" id="GO:0015935">
    <property type="term" value="C:small ribosomal subunit"/>
    <property type="evidence" value="ECO:0007669"/>
    <property type="project" value="TreeGrafter"/>
</dbReference>
<keyword evidence="10" id="KW-1185">Reference proteome</keyword>
<accession>F2ND10</accession>
<dbReference type="GO" id="GO:0070181">
    <property type="term" value="F:small ribosomal subunit rRNA binding"/>
    <property type="evidence" value="ECO:0007669"/>
    <property type="project" value="TreeGrafter"/>
</dbReference>
<evidence type="ECO:0000256" key="1">
    <source>
        <dbReference type="ARBA" id="ARBA00003134"/>
    </source>
</evidence>
<evidence type="ECO:0000256" key="4">
    <source>
        <dbReference type="ARBA" id="ARBA00022884"/>
    </source>
</evidence>
<dbReference type="Gene3D" id="1.20.58.110">
    <property type="entry name" value="Ribosomal protein S20"/>
    <property type="match status" value="1"/>
</dbReference>
<dbReference type="GO" id="GO:0005829">
    <property type="term" value="C:cytosol"/>
    <property type="evidence" value="ECO:0007669"/>
    <property type="project" value="TreeGrafter"/>
</dbReference>
<evidence type="ECO:0000256" key="5">
    <source>
        <dbReference type="ARBA" id="ARBA00022980"/>
    </source>
</evidence>
<organism evidence="9 10">
    <name type="scientific">Desulfobacca acetoxidans (strain ATCC 700848 / DSM 11109 / ASRB2)</name>
    <dbReference type="NCBI Taxonomy" id="880072"/>
    <lineage>
        <taxon>Bacteria</taxon>
        <taxon>Pseudomonadati</taxon>
        <taxon>Thermodesulfobacteriota</taxon>
        <taxon>Desulfobaccia</taxon>
        <taxon>Desulfobaccales</taxon>
        <taxon>Desulfobaccaceae</taxon>
        <taxon>Desulfobacca</taxon>
    </lineage>
</organism>
<dbReference type="HAMAP" id="MF_00500">
    <property type="entry name" value="Ribosomal_bS20"/>
    <property type="match status" value="1"/>
</dbReference>
<dbReference type="PANTHER" id="PTHR33398:SF1">
    <property type="entry name" value="SMALL RIBOSOMAL SUBUNIT PROTEIN BS20C"/>
    <property type="match status" value="1"/>
</dbReference>
<keyword evidence="4 8" id="KW-0694">RNA-binding</keyword>
<dbReference type="STRING" id="880072.Desac_1744"/>
<name>F2ND10_DESAR</name>
<proteinExistence type="inferred from homology"/>
<reference evidence="10" key="2">
    <citation type="submission" date="2011-03" db="EMBL/GenBank/DDBJ databases">
        <title>The complete genome of Desulfobacca acetoxidans DSM 11109.</title>
        <authorList>
            <consortium name="US DOE Joint Genome Institute (JGI-PGF)"/>
            <person name="Lucas S."/>
            <person name="Copeland A."/>
            <person name="Lapidus A."/>
            <person name="Bruce D."/>
            <person name="Goodwin L."/>
            <person name="Pitluck S."/>
            <person name="Peters L."/>
            <person name="Kyrpides N."/>
            <person name="Mavromatis K."/>
            <person name="Ivanova N."/>
            <person name="Ovchinnikova G."/>
            <person name="Teshima H."/>
            <person name="Detter J.C."/>
            <person name="Han C."/>
            <person name="Land M."/>
            <person name="Hauser L."/>
            <person name="Markowitz V."/>
            <person name="Cheng J.-F."/>
            <person name="Hugenholtz P."/>
            <person name="Woyke T."/>
            <person name="Wu D."/>
            <person name="Spring S."/>
            <person name="Schueler E."/>
            <person name="Brambilla E."/>
            <person name="Klenk H.-P."/>
            <person name="Eisen J.A."/>
        </authorList>
    </citation>
    <scope>NUCLEOTIDE SEQUENCE [LARGE SCALE GENOMIC DNA]</scope>
    <source>
        <strain evidence="10">ATCC 700848 / DSM 11109 / ASRB2</strain>
    </source>
</reference>
<dbReference type="PANTHER" id="PTHR33398">
    <property type="entry name" value="30S RIBOSOMAL PROTEIN S20"/>
    <property type="match status" value="1"/>
</dbReference>
<dbReference type="HOGENOM" id="CLU_160655_3_1_7"/>
<keyword evidence="5 8" id="KW-0689">Ribosomal protein</keyword>
<dbReference type="AlphaFoldDB" id="F2ND10"/>
<dbReference type="GO" id="GO:0003735">
    <property type="term" value="F:structural constituent of ribosome"/>
    <property type="evidence" value="ECO:0007669"/>
    <property type="project" value="InterPro"/>
</dbReference>